<name>A0A1G9IG44_STREI</name>
<evidence type="ECO:0000313" key="5">
    <source>
        <dbReference type="Proteomes" id="UP000183162"/>
    </source>
</evidence>
<feature type="transmembrane region" description="Helical" evidence="2">
    <location>
        <begin position="86"/>
        <end position="104"/>
    </location>
</feature>
<keyword evidence="4" id="KW-0378">Hydrolase</keyword>
<organism evidence="4 5">
    <name type="scientific">Streptococcus equinus</name>
    <name type="common">Streptococcus bovis</name>
    <dbReference type="NCBI Taxonomy" id="1335"/>
    <lineage>
        <taxon>Bacteria</taxon>
        <taxon>Bacillati</taxon>
        <taxon>Bacillota</taxon>
        <taxon>Bacilli</taxon>
        <taxon>Lactobacillales</taxon>
        <taxon>Streptococcaceae</taxon>
        <taxon>Streptococcus</taxon>
    </lineage>
</organism>
<evidence type="ECO:0000259" key="3">
    <source>
        <dbReference type="Pfam" id="PF02517"/>
    </source>
</evidence>
<dbReference type="GO" id="GO:0006508">
    <property type="term" value="P:proteolysis"/>
    <property type="evidence" value="ECO:0007669"/>
    <property type="project" value="UniProtKB-KW"/>
</dbReference>
<evidence type="ECO:0000256" key="1">
    <source>
        <dbReference type="ARBA" id="ARBA00009067"/>
    </source>
</evidence>
<feature type="transmembrane region" description="Helical" evidence="2">
    <location>
        <begin position="156"/>
        <end position="182"/>
    </location>
</feature>
<reference evidence="4 5" key="1">
    <citation type="submission" date="2016-10" db="EMBL/GenBank/DDBJ databases">
        <authorList>
            <person name="de Groot N.N."/>
        </authorList>
    </citation>
    <scope>NUCLEOTIDE SEQUENCE [LARGE SCALE GENOMIC DNA]</scope>
    <source>
        <strain evidence="4 5">Sb09</strain>
    </source>
</reference>
<feature type="transmembrane region" description="Helical" evidence="2">
    <location>
        <begin position="12"/>
        <end position="31"/>
    </location>
</feature>
<dbReference type="AlphaFoldDB" id="A0A1G9IG44"/>
<feature type="transmembrane region" description="Helical" evidence="2">
    <location>
        <begin position="63"/>
        <end position="80"/>
    </location>
</feature>
<keyword evidence="4" id="KW-0645">Protease</keyword>
<feature type="transmembrane region" description="Helical" evidence="2">
    <location>
        <begin position="224"/>
        <end position="245"/>
    </location>
</feature>
<dbReference type="Pfam" id="PF02517">
    <property type="entry name" value="Rce1-like"/>
    <property type="match status" value="1"/>
</dbReference>
<accession>A0A1G9IG44</accession>
<keyword evidence="2" id="KW-1133">Transmembrane helix</keyword>
<dbReference type="RefSeq" id="WP_074565981.1">
    <property type="nucleotide sequence ID" value="NZ_FNGX01000001.1"/>
</dbReference>
<evidence type="ECO:0000313" key="4">
    <source>
        <dbReference type="EMBL" id="SDL24209.1"/>
    </source>
</evidence>
<dbReference type="OrthoDB" id="1902508at2"/>
<sequence length="273" mass="31109">MENNRENVKLGFAWLSFIIYLVLFWLGSVILEQKQLVWLLLEIYVLGIDAFILYKYRFPKQNSLLVAVVLSGIYAVSEIIHLNPLSIFNIGLVFLSICAVSVTFERFPNGALKWFKEVSKKGILKSISIGILFGLIWGAINYLLMVSSNQLQPANVLNVFVLSLSPAIIEEIAYRTVFYAFCLIELCGRVQTKWQTFTIYVMMTIPHILPHTVDCFKNGFLSGLIEWVITTILYLLVFGLVFAVLQRKRDISSAMIAHGTVDFIRFCLFGLPF</sequence>
<keyword evidence="2" id="KW-0472">Membrane</keyword>
<protein>
    <submittedName>
        <fullName evidence="4">CAAX protease self-immunity</fullName>
    </submittedName>
</protein>
<evidence type="ECO:0000256" key="2">
    <source>
        <dbReference type="SAM" id="Phobius"/>
    </source>
</evidence>
<feature type="transmembrane region" description="Helical" evidence="2">
    <location>
        <begin position="37"/>
        <end position="56"/>
    </location>
</feature>
<proteinExistence type="inferred from homology"/>
<dbReference type="GO" id="GO:0004175">
    <property type="term" value="F:endopeptidase activity"/>
    <property type="evidence" value="ECO:0007669"/>
    <property type="project" value="UniProtKB-ARBA"/>
</dbReference>
<feature type="transmembrane region" description="Helical" evidence="2">
    <location>
        <begin position="124"/>
        <end position="144"/>
    </location>
</feature>
<comment type="similarity">
    <text evidence="1">Belongs to the UPF0177 family.</text>
</comment>
<keyword evidence="2" id="KW-0812">Transmembrane</keyword>
<feature type="domain" description="CAAX prenyl protease 2/Lysostaphin resistance protein A-like" evidence="3">
    <location>
        <begin position="155"/>
        <end position="264"/>
    </location>
</feature>
<dbReference type="EMBL" id="FNGX01000001">
    <property type="protein sequence ID" value="SDL24209.1"/>
    <property type="molecule type" value="Genomic_DNA"/>
</dbReference>
<gene>
    <name evidence="4" type="ORF">SAMN05216400_0175</name>
</gene>
<dbReference type="GO" id="GO:0080120">
    <property type="term" value="P:CAAX-box protein maturation"/>
    <property type="evidence" value="ECO:0007669"/>
    <property type="project" value="UniProtKB-ARBA"/>
</dbReference>
<dbReference type="Proteomes" id="UP000183162">
    <property type="component" value="Unassembled WGS sequence"/>
</dbReference>
<dbReference type="InterPro" id="IPR003675">
    <property type="entry name" value="Rce1/LyrA-like_dom"/>
</dbReference>